<comment type="caution">
    <text evidence="1">The sequence shown here is derived from an EMBL/GenBank/DDBJ whole genome shotgun (WGS) entry which is preliminary data.</text>
</comment>
<accession>A0A8J8NEM7</accession>
<name>A0A8J8NEM7_HALGN</name>
<evidence type="ECO:0000313" key="2">
    <source>
        <dbReference type="Proteomes" id="UP000785679"/>
    </source>
</evidence>
<protein>
    <submittedName>
        <fullName evidence="1">Uncharacterized protein</fullName>
    </submittedName>
</protein>
<reference evidence="1" key="1">
    <citation type="submission" date="2019-06" db="EMBL/GenBank/DDBJ databases">
        <authorList>
            <person name="Zheng W."/>
        </authorList>
    </citation>
    <scope>NUCLEOTIDE SEQUENCE</scope>
    <source>
        <strain evidence="1">QDHG01</strain>
    </source>
</reference>
<sequence length="70" mass="8139">MTPSQELSLYCLIFSSGPIKFYLSYSHSYKSNICLIFNQLSFFVQCSKLILFQYSPISSSRHSTMTLTFY</sequence>
<dbReference type="EMBL" id="RRYP01018939">
    <property type="protein sequence ID" value="TNV73408.1"/>
    <property type="molecule type" value="Genomic_DNA"/>
</dbReference>
<keyword evidence="2" id="KW-1185">Reference proteome</keyword>
<organism evidence="1 2">
    <name type="scientific">Halteria grandinella</name>
    <dbReference type="NCBI Taxonomy" id="5974"/>
    <lineage>
        <taxon>Eukaryota</taxon>
        <taxon>Sar</taxon>
        <taxon>Alveolata</taxon>
        <taxon>Ciliophora</taxon>
        <taxon>Intramacronucleata</taxon>
        <taxon>Spirotrichea</taxon>
        <taxon>Stichotrichia</taxon>
        <taxon>Sporadotrichida</taxon>
        <taxon>Halteriidae</taxon>
        <taxon>Halteria</taxon>
    </lineage>
</organism>
<proteinExistence type="predicted"/>
<dbReference type="AlphaFoldDB" id="A0A8J8NEM7"/>
<evidence type="ECO:0000313" key="1">
    <source>
        <dbReference type="EMBL" id="TNV73408.1"/>
    </source>
</evidence>
<gene>
    <name evidence="1" type="ORF">FGO68_gene6978</name>
</gene>
<dbReference type="Proteomes" id="UP000785679">
    <property type="component" value="Unassembled WGS sequence"/>
</dbReference>